<protein>
    <submittedName>
        <fullName evidence="2">RNA-binding protein</fullName>
    </submittedName>
</protein>
<evidence type="ECO:0000313" key="2">
    <source>
        <dbReference type="EMBL" id="RRJ30749.1"/>
    </source>
</evidence>
<comment type="caution">
    <text evidence="2">The sequence shown here is derived from an EMBL/GenBank/DDBJ whole genome shotgun (WGS) entry which is preliminary data.</text>
</comment>
<gene>
    <name evidence="2" type="ORF">EIK79_08950</name>
</gene>
<dbReference type="Gene3D" id="3.10.450.120">
    <property type="entry name" value="Pre-PUA domain, domain 1"/>
    <property type="match status" value="1"/>
</dbReference>
<sequence>MEVKSRHHLRSDAIDRIEQSLADALGVTIDGEAFEHVEFTDSETELVLVDNDPLITYFDADGSEPFLTVRGANAYPPQRRAVTVDAGAVSFVSDGADVMRPGIADADAEIDAGDLVVITEQSHGKALAIGRARVDGTELLGDSGKVVDSLHHVGDELYNVTL</sequence>
<evidence type="ECO:0000313" key="3">
    <source>
        <dbReference type="Proteomes" id="UP000282322"/>
    </source>
</evidence>
<keyword evidence="3" id="KW-1185">Reference proteome</keyword>
<dbReference type="InterPro" id="IPR015947">
    <property type="entry name" value="PUA-like_sf"/>
</dbReference>
<dbReference type="AlphaFoldDB" id="A0A3P3RCR0"/>
<dbReference type="InterPro" id="IPR002478">
    <property type="entry name" value="PUA"/>
</dbReference>
<dbReference type="PIRSF" id="PIRSF005067">
    <property type="entry name" value="Tma_RNA-bind_prd"/>
    <property type="match status" value="1"/>
</dbReference>
<dbReference type="CDD" id="cd21154">
    <property type="entry name" value="PUA_MJ1432-like"/>
    <property type="match status" value="1"/>
</dbReference>
<dbReference type="InterPro" id="IPR022430">
    <property type="entry name" value="CHP03684"/>
</dbReference>
<dbReference type="NCBIfam" id="NF011154">
    <property type="entry name" value="PRK14560.1-6"/>
    <property type="match status" value="1"/>
</dbReference>
<dbReference type="GO" id="GO:0001731">
    <property type="term" value="P:formation of translation preinitiation complex"/>
    <property type="evidence" value="ECO:0007669"/>
    <property type="project" value="TreeGrafter"/>
</dbReference>
<dbReference type="RefSeq" id="WP_124954782.1">
    <property type="nucleotide sequence ID" value="NZ_RRCH01000019.1"/>
</dbReference>
<proteinExistence type="predicted"/>
<dbReference type="InterPro" id="IPR036974">
    <property type="entry name" value="PUA_sf"/>
</dbReference>
<dbReference type="SMART" id="SM00359">
    <property type="entry name" value="PUA"/>
    <property type="match status" value="1"/>
</dbReference>
<accession>A0A3P3RCR0</accession>
<dbReference type="Gene3D" id="2.30.130.10">
    <property type="entry name" value="PUA domain"/>
    <property type="match status" value="1"/>
</dbReference>
<organism evidence="2 3">
    <name type="scientific">Halocatena pleomorpha</name>
    <dbReference type="NCBI Taxonomy" id="1785090"/>
    <lineage>
        <taxon>Archaea</taxon>
        <taxon>Methanobacteriati</taxon>
        <taxon>Methanobacteriota</taxon>
        <taxon>Stenosarchaea group</taxon>
        <taxon>Halobacteria</taxon>
        <taxon>Halobacteriales</taxon>
        <taxon>Natronomonadaceae</taxon>
        <taxon>Halocatena</taxon>
    </lineage>
</organism>
<dbReference type="NCBIfam" id="TIGR00451">
    <property type="entry name" value="unchar_dom_2"/>
    <property type="match status" value="1"/>
</dbReference>
<dbReference type="GO" id="GO:0003723">
    <property type="term" value="F:RNA binding"/>
    <property type="evidence" value="ECO:0007669"/>
    <property type="project" value="InterPro"/>
</dbReference>
<feature type="domain" description="PUA" evidence="1">
    <location>
        <begin position="80"/>
        <end position="154"/>
    </location>
</feature>
<dbReference type="EMBL" id="RRCH01000019">
    <property type="protein sequence ID" value="RRJ30749.1"/>
    <property type="molecule type" value="Genomic_DNA"/>
</dbReference>
<dbReference type="SUPFAM" id="SSF88697">
    <property type="entry name" value="PUA domain-like"/>
    <property type="match status" value="1"/>
</dbReference>
<dbReference type="OrthoDB" id="27972at2157"/>
<dbReference type="InterPro" id="IPR016437">
    <property type="entry name" value="MCT-1/Tma20"/>
</dbReference>
<dbReference type="PANTHER" id="PTHR22798:SF0">
    <property type="entry name" value="MALIGNANT T-CELL-AMPLIFIED SEQUENCE 1"/>
    <property type="match status" value="1"/>
</dbReference>
<dbReference type="Proteomes" id="UP000282322">
    <property type="component" value="Unassembled WGS sequence"/>
</dbReference>
<reference evidence="2 3" key="1">
    <citation type="submission" date="2018-11" db="EMBL/GenBank/DDBJ databases">
        <title>Taxonoimc description of Halomarina strain SPP-AMP-1.</title>
        <authorList>
            <person name="Pal Y."/>
            <person name="Srinivasana K."/>
            <person name="Verma A."/>
            <person name="Kumar P."/>
        </authorList>
    </citation>
    <scope>NUCLEOTIDE SEQUENCE [LARGE SCALE GENOMIC DNA]</scope>
    <source>
        <strain evidence="2 3">SPP-AMP-1</strain>
    </source>
</reference>
<dbReference type="NCBIfam" id="TIGR03684">
    <property type="entry name" value="arCOG00985"/>
    <property type="match status" value="1"/>
</dbReference>
<dbReference type="Pfam" id="PF01472">
    <property type="entry name" value="PUA"/>
    <property type="match status" value="1"/>
</dbReference>
<dbReference type="PANTHER" id="PTHR22798">
    <property type="entry name" value="MCT-1 PROTEIN"/>
    <property type="match status" value="1"/>
</dbReference>
<dbReference type="PROSITE" id="PS50890">
    <property type="entry name" value="PUA"/>
    <property type="match status" value="1"/>
</dbReference>
<evidence type="ECO:0000259" key="1">
    <source>
        <dbReference type="SMART" id="SM00359"/>
    </source>
</evidence>
<name>A0A3P3RCR0_9EURY</name>
<dbReference type="InterPro" id="IPR004521">
    <property type="entry name" value="Uncharacterised_CHP00451"/>
</dbReference>